<keyword evidence="2" id="KW-1185">Reference proteome</keyword>
<evidence type="ECO:0000313" key="2">
    <source>
        <dbReference type="Proteomes" id="UP001562425"/>
    </source>
</evidence>
<protein>
    <submittedName>
        <fullName evidence="1">Uncharacterized protein</fullName>
    </submittedName>
</protein>
<dbReference type="AlphaFoldDB" id="A0ABD1CDR0"/>
<dbReference type="SUPFAM" id="SSF53098">
    <property type="entry name" value="Ribonuclease H-like"/>
    <property type="match status" value="1"/>
</dbReference>
<sequence>MEPQAGTSRAGKRTTKADLIRRNIRIDGGGASCAIDEFSGCVYAQAKLDASAISWEGLKDIFDPISETLNTTINRHVLGINVQYKFRGKRVIRTLGMVEVSERQTAAVLKVKIMEILNQYGLTLDSDEEQATSLEHERNLTESLSEEFEENINLVRCSIHTQQLAVLDVIKKSDPTVKEITAIAKKCRALKYKPTFDQKAAKYPPVWCQTRWTGIYKMINSFAGQEAFFRDLGEQFPELGN</sequence>
<evidence type="ECO:0000313" key="1">
    <source>
        <dbReference type="EMBL" id="KAL1374530.1"/>
    </source>
</evidence>
<proteinExistence type="predicted"/>
<dbReference type="InterPro" id="IPR012337">
    <property type="entry name" value="RNaseH-like_sf"/>
</dbReference>
<dbReference type="EMBL" id="JBEHCU010013277">
    <property type="protein sequence ID" value="KAL1374530.1"/>
    <property type="molecule type" value="Genomic_DNA"/>
</dbReference>
<reference evidence="1 2" key="1">
    <citation type="submission" date="2024-05" db="EMBL/GenBank/DDBJ databases">
        <title>Culex pipiens pipiens assembly and annotation.</title>
        <authorList>
            <person name="Alout H."/>
            <person name="Durand T."/>
        </authorList>
    </citation>
    <scope>NUCLEOTIDE SEQUENCE [LARGE SCALE GENOMIC DNA]</scope>
    <source>
        <strain evidence="1">HA-2024</strain>
        <tissue evidence="1">Whole body</tissue>
    </source>
</reference>
<name>A0ABD1CDR0_CULPP</name>
<gene>
    <name evidence="1" type="ORF">pipiens_018033</name>
</gene>
<dbReference type="Proteomes" id="UP001562425">
    <property type="component" value="Unassembled WGS sequence"/>
</dbReference>
<accession>A0ABD1CDR0</accession>
<comment type="caution">
    <text evidence="1">The sequence shown here is derived from an EMBL/GenBank/DDBJ whole genome shotgun (WGS) entry which is preliminary data.</text>
</comment>
<organism evidence="1 2">
    <name type="scientific">Culex pipiens pipiens</name>
    <name type="common">Northern house mosquito</name>
    <dbReference type="NCBI Taxonomy" id="38569"/>
    <lineage>
        <taxon>Eukaryota</taxon>
        <taxon>Metazoa</taxon>
        <taxon>Ecdysozoa</taxon>
        <taxon>Arthropoda</taxon>
        <taxon>Hexapoda</taxon>
        <taxon>Insecta</taxon>
        <taxon>Pterygota</taxon>
        <taxon>Neoptera</taxon>
        <taxon>Endopterygota</taxon>
        <taxon>Diptera</taxon>
        <taxon>Nematocera</taxon>
        <taxon>Culicoidea</taxon>
        <taxon>Culicidae</taxon>
        <taxon>Culicinae</taxon>
        <taxon>Culicini</taxon>
        <taxon>Culex</taxon>
        <taxon>Culex</taxon>
    </lineage>
</organism>